<dbReference type="PANTHER" id="PTHR30246">
    <property type="entry name" value="2-KETO-3-DEOXY-6-PHOSPHOGLUCONATE ALDOLASE"/>
    <property type="match status" value="1"/>
</dbReference>
<protein>
    <recommendedName>
        <fullName evidence="5">2-dehydro-3-deoxy-phosphogluconate aldolase</fullName>
        <ecNumber evidence="5">4.1.2.14</ecNumber>
    </recommendedName>
</protein>
<evidence type="ECO:0000256" key="2">
    <source>
        <dbReference type="ARBA" id="ARBA00004736"/>
    </source>
</evidence>
<dbReference type="Proteomes" id="UP000199305">
    <property type="component" value="Unassembled WGS sequence"/>
</dbReference>
<evidence type="ECO:0000256" key="1">
    <source>
        <dbReference type="ARBA" id="ARBA00000654"/>
    </source>
</evidence>
<dbReference type="STRING" id="658219.SAMN05216212_0967"/>
<keyword evidence="7" id="KW-0119">Carbohydrate metabolism</keyword>
<evidence type="ECO:0000256" key="7">
    <source>
        <dbReference type="ARBA" id="ARBA00023277"/>
    </source>
</evidence>
<dbReference type="AlphaFoldDB" id="A0A1G8X5H9"/>
<dbReference type="NCBIfam" id="NF004325">
    <property type="entry name" value="PRK05718.1"/>
    <property type="match status" value="1"/>
</dbReference>
<evidence type="ECO:0000313" key="9">
    <source>
        <dbReference type="Proteomes" id="UP000199305"/>
    </source>
</evidence>
<dbReference type="InterPro" id="IPR013785">
    <property type="entry name" value="Aldolase_TIM"/>
</dbReference>
<dbReference type="RefSeq" id="WP_091509316.1">
    <property type="nucleotide sequence ID" value="NZ_FNFH01000002.1"/>
</dbReference>
<name>A0A1G8X5H9_9GAMM</name>
<evidence type="ECO:0000313" key="8">
    <source>
        <dbReference type="EMBL" id="SDJ85627.1"/>
    </source>
</evidence>
<accession>A0A1G8X5H9</accession>
<dbReference type="NCBIfam" id="TIGR01182">
    <property type="entry name" value="eda"/>
    <property type="match status" value="1"/>
</dbReference>
<dbReference type="EMBL" id="FNFH01000002">
    <property type="protein sequence ID" value="SDJ85627.1"/>
    <property type="molecule type" value="Genomic_DNA"/>
</dbReference>
<comment type="similarity">
    <text evidence="3">Belongs to the KHG/KDPG aldolase family.</text>
</comment>
<sequence>MQNKLGEVLAQAGVVPVLVIDSAKEALPLAQALVEGGLNVLEVTLRTEAALAAVEEIARHLPDAHVGTGTVMNPGDLRRSVDAGATFMVSPGTTEKLLDAAEDCPVPLLPGAATPSEVMRLYERGYEYQKFFPAQAAGGVPMLKSIGGPVPQVKFCPTGGITPANARDFLALPNVICVGGSWMASAALLKEKSWDEITRLAREAKALALP</sequence>
<comment type="pathway">
    <text evidence="2">Carbohydrate acid metabolism; 2-dehydro-3-deoxy-D-gluconate degradation; D-glyceraldehyde 3-phosphate and pyruvate from 2-dehydro-3-deoxy-D-gluconate: step 2/2.</text>
</comment>
<keyword evidence="6" id="KW-0456">Lyase</keyword>
<organism evidence="8 9">
    <name type="scientific">Microbulbifer yueqingensis</name>
    <dbReference type="NCBI Taxonomy" id="658219"/>
    <lineage>
        <taxon>Bacteria</taxon>
        <taxon>Pseudomonadati</taxon>
        <taxon>Pseudomonadota</taxon>
        <taxon>Gammaproteobacteria</taxon>
        <taxon>Cellvibrionales</taxon>
        <taxon>Microbulbiferaceae</taxon>
        <taxon>Microbulbifer</taxon>
    </lineage>
</organism>
<dbReference type="InterPro" id="IPR000887">
    <property type="entry name" value="Aldlse_KDPG_KHG"/>
</dbReference>
<dbReference type="PROSITE" id="PS00159">
    <property type="entry name" value="ALDOLASE_KDPG_KHG_1"/>
    <property type="match status" value="1"/>
</dbReference>
<evidence type="ECO:0000256" key="5">
    <source>
        <dbReference type="ARBA" id="ARBA00013063"/>
    </source>
</evidence>
<comment type="subunit">
    <text evidence="4">Homotrimer.</text>
</comment>
<reference evidence="9" key="1">
    <citation type="submission" date="2016-10" db="EMBL/GenBank/DDBJ databases">
        <authorList>
            <person name="Varghese N."/>
            <person name="Submissions S."/>
        </authorList>
    </citation>
    <scope>NUCLEOTIDE SEQUENCE [LARGE SCALE GENOMIC DNA]</scope>
    <source>
        <strain evidence="9">CGMCC 1.10658</strain>
    </source>
</reference>
<comment type="catalytic activity">
    <reaction evidence="1">
        <text>2-dehydro-3-deoxy-6-phospho-D-gluconate = D-glyceraldehyde 3-phosphate + pyruvate</text>
        <dbReference type="Rhea" id="RHEA:17089"/>
        <dbReference type="ChEBI" id="CHEBI:15361"/>
        <dbReference type="ChEBI" id="CHEBI:57569"/>
        <dbReference type="ChEBI" id="CHEBI:59776"/>
        <dbReference type="EC" id="4.1.2.14"/>
    </reaction>
</comment>
<evidence type="ECO:0000256" key="6">
    <source>
        <dbReference type="ARBA" id="ARBA00023239"/>
    </source>
</evidence>
<dbReference type="EC" id="4.1.2.14" evidence="5"/>
<proteinExistence type="inferred from homology"/>
<evidence type="ECO:0000256" key="3">
    <source>
        <dbReference type="ARBA" id="ARBA00006906"/>
    </source>
</evidence>
<dbReference type="CDD" id="cd00452">
    <property type="entry name" value="KDPG_aldolase"/>
    <property type="match status" value="1"/>
</dbReference>
<dbReference type="SUPFAM" id="SSF51569">
    <property type="entry name" value="Aldolase"/>
    <property type="match status" value="1"/>
</dbReference>
<gene>
    <name evidence="8" type="ORF">SAMN05216212_0967</name>
</gene>
<dbReference type="GO" id="GO:0008675">
    <property type="term" value="F:2-dehydro-3-deoxy-phosphogluconate aldolase activity"/>
    <property type="evidence" value="ECO:0007669"/>
    <property type="project" value="UniProtKB-EC"/>
</dbReference>
<dbReference type="Gene3D" id="3.20.20.70">
    <property type="entry name" value="Aldolase class I"/>
    <property type="match status" value="1"/>
</dbReference>
<dbReference type="OrthoDB" id="9805177at2"/>
<evidence type="ECO:0000256" key="4">
    <source>
        <dbReference type="ARBA" id="ARBA00011233"/>
    </source>
</evidence>
<dbReference type="PANTHER" id="PTHR30246:SF1">
    <property type="entry name" value="2-DEHYDRO-3-DEOXY-6-PHOSPHOGALACTONATE ALDOLASE-RELATED"/>
    <property type="match status" value="1"/>
</dbReference>
<dbReference type="InterPro" id="IPR031337">
    <property type="entry name" value="KDPG/KHG_AS_1"/>
</dbReference>
<keyword evidence="9" id="KW-1185">Reference proteome</keyword>
<dbReference type="Pfam" id="PF01081">
    <property type="entry name" value="Aldolase"/>
    <property type="match status" value="1"/>
</dbReference>